<reference evidence="6" key="1">
    <citation type="submission" date="2022-10" db="EMBL/GenBank/DDBJ databases">
        <title>Culturing micro-colonial fungi from biological soil crusts in the Mojave desert and describing Neophaeococcomyces mojavensis, and introducing the new genera and species Taxawa tesnikishii.</title>
        <authorList>
            <person name="Kurbessoian T."/>
            <person name="Stajich J.E."/>
        </authorList>
    </citation>
    <scope>NUCLEOTIDE SEQUENCE</scope>
    <source>
        <strain evidence="6">TK_41</strain>
    </source>
</reference>
<evidence type="ECO:0000256" key="3">
    <source>
        <dbReference type="ARBA" id="ARBA00022801"/>
    </source>
</evidence>
<dbReference type="InterPro" id="IPR001279">
    <property type="entry name" value="Metallo-B-lactamas"/>
</dbReference>
<sequence length="384" mass="42473">MAHHHLHVPKSLATVSISIIDTTVRMNNIPYKFFMDTPYPGYETFSTPCYVFLIHHVPTNTRLLYDLGVRKDWATNAHPNILKTMNHVGVQIEVEKDVAQILVDGGVKLQDIDAVVLSHHHFDHVGDPRTFPANAKLLVGPGFKERHLPGWPANPEDDHSTSDTYEGREIEELSFEEGDERVSEIGGFKALDYFGDGSFYILATPGHTASHLSALARTTCAKDGEESSFIFMAGDLVHTCLCFRPSETYPLPSTIASPTTTDPFTATNPSIQTSPLTHIHRLHTHPSGAHLAQTTPFSLVSAYEEDVPCSQANATALANIFDGNENVLTVYAHDESLLDVLDFFPKGTANEWKSKGWGERGHWRFLAELVKRLEGEGVDFGGGR</sequence>
<dbReference type="InterPro" id="IPR036866">
    <property type="entry name" value="RibonucZ/Hydroxyglut_hydro"/>
</dbReference>
<keyword evidence="4" id="KW-0862">Zinc</keyword>
<evidence type="ECO:0000256" key="2">
    <source>
        <dbReference type="ARBA" id="ARBA00022723"/>
    </source>
</evidence>
<dbReference type="Proteomes" id="UP001172673">
    <property type="component" value="Unassembled WGS sequence"/>
</dbReference>
<dbReference type="GO" id="GO:0016787">
    <property type="term" value="F:hydrolase activity"/>
    <property type="evidence" value="ECO:0007669"/>
    <property type="project" value="UniProtKB-KW"/>
</dbReference>
<keyword evidence="7" id="KW-1185">Reference proteome</keyword>
<comment type="caution">
    <text evidence="6">The sequence shown here is derived from an EMBL/GenBank/DDBJ whole genome shotgun (WGS) entry which is preliminary data.</text>
</comment>
<dbReference type="PANTHER" id="PTHR42978:SF5">
    <property type="entry name" value="METALLO-BETA-LACTAMASE DOMAIN-CONTAINING PROTEIN"/>
    <property type="match status" value="1"/>
</dbReference>
<keyword evidence="3" id="KW-0378">Hydrolase</keyword>
<dbReference type="AlphaFoldDB" id="A0AA38XEZ9"/>
<gene>
    <name evidence="6" type="ORF">H2200_003850</name>
</gene>
<proteinExistence type="inferred from homology"/>
<protein>
    <recommendedName>
        <fullName evidence="5">Metallo-beta-lactamase domain-containing protein</fullName>
    </recommendedName>
</protein>
<comment type="similarity">
    <text evidence="1">Belongs to the metallo-beta-lactamase superfamily.</text>
</comment>
<dbReference type="CDD" id="cd07730">
    <property type="entry name" value="metallo-hydrolase-like_MBL-fold"/>
    <property type="match status" value="1"/>
</dbReference>
<evidence type="ECO:0000256" key="4">
    <source>
        <dbReference type="ARBA" id="ARBA00022833"/>
    </source>
</evidence>
<dbReference type="PANTHER" id="PTHR42978">
    <property type="entry name" value="QUORUM-QUENCHING LACTONASE YTNP-RELATED-RELATED"/>
    <property type="match status" value="1"/>
</dbReference>
<dbReference type="SMART" id="SM00849">
    <property type="entry name" value="Lactamase_B"/>
    <property type="match status" value="1"/>
</dbReference>
<evidence type="ECO:0000313" key="7">
    <source>
        <dbReference type="Proteomes" id="UP001172673"/>
    </source>
</evidence>
<evidence type="ECO:0000313" key="6">
    <source>
        <dbReference type="EMBL" id="KAJ9612253.1"/>
    </source>
</evidence>
<dbReference type="SUPFAM" id="SSF56281">
    <property type="entry name" value="Metallo-hydrolase/oxidoreductase"/>
    <property type="match status" value="1"/>
</dbReference>
<evidence type="ECO:0000259" key="5">
    <source>
        <dbReference type="SMART" id="SM00849"/>
    </source>
</evidence>
<dbReference type="Pfam" id="PF00753">
    <property type="entry name" value="Lactamase_B"/>
    <property type="match status" value="1"/>
</dbReference>
<evidence type="ECO:0000256" key="1">
    <source>
        <dbReference type="ARBA" id="ARBA00007749"/>
    </source>
</evidence>
<dbReference type="InterPro" id="IPR051013">
    <property type="entry name" value="MBL_superfamily_lactonases"/>
</dbReference>
<dbReference type="Gene3D" id="3.60.15.10">
    <property type="entry name" value="Ribonuclease Z/Hydroxyacylglutathione hydrolase-like"/>
    <property type="match status" value="1"/>
</dbReference>
<name>A0AA38XEZ9_9EURO</name>
<organism evidence="6 7">
    <name type="scientific">Cladophialophora chaetospira</name>
    <dbReference type="NCBI Taxonomy" id="386627"/>
    <lineage>
        <taxon>Eukaryota</taxon>
        <taxon>Fungi</taxon>
        <taxon>Dikarya</taxon>
        <taxon>Ascomycota</taxon>
        <taxon>Pezizomycotina</taxon>
        <taxon>Eurotiomycetes</taxon>
        <taxon>Chaetothyriomycetidae</taxon>
        <taxon>Chaetothyriales</taxon>
        <taxon>Herpotrichiellaceae</taxon>
        <taxon>Cladophialophora</taxon>
    </lineage>
</organism>
<dbReference type="GO" id="GO:0046872">
    <property type="term" value="F:metal ion binding"/>
    <property type="evidence" value="ECO:0007669"/>
    <property type="project" value="UniProtKB-KW"/>
</dbReference>
<dbReference type="EMBL" id="JAPDRK010000005">
    <property type="protein sequence ID" value="KAJ9612253.1"/>
    <property type="molecule type" value="Genomic_DNA"/>
</dbReference>
<keyword evidence="2" id="KW-0479">Metal-binding</keyword>
<accession>A0AA38XEZ9</accession>
<feature type="domain" description="Metallo-beta-lactamase" evidence="5">
    <location>
        <begin position="48"/>
        <end position="290"/>
    </location>
</feature>